<keyword evidence="1" id="KW-1133">Transmembrane helix</keyword>
<evidence type="ECO:0000313" key="3">
    <source>
        <dbReference type="Proteomes" id="UP001604277"/>
    </source>
</evidence>
<proteinExistence type="predicted"/>
<feature type="transmembrane region" description="Helical" evidence="1">
    <location>
        <begin position="121"/>
        <end position="146"/>
    </location>
</feature>
<reference evidence="3" key="1">
    <citation type="submission" date="2024-07" db="EMBL/GenBank/DDBJ databases">
        <title>Two chromosome-level genome assemblies of Korean endemic species Abeliophyllum distichum and Forsythia ovata (Oleaceae).</title>
        <authorList>
            <person name="Jang H."/>
        </authorList>
    </citation>
    <scope>NUCLEOTIDE SEQUENCE [LARGE SCALE GENOMIC DNA]</scope>
</reference>
<comment type="caution">
    <text evidence="2">The sequence shown here is derived from an EMBL/GenBank/DDBJ whole genome shotgun (WGS) entry which is preliminary data.</text>
</comment>
<keyword evidence="1" id="KW-0472">Membrane</keyword>
<accession>A0ABD1W891</accession>
<gene>
    <name evidence="2" type="ORF">Fot_15124</name>
</gene>
<protein>
    <submittedName>
        <fullName evidence="2">Uncharacterized protein</fullName>
    </submittedName>
</protein>
<evidence type="ECO:0000256" key="1">
    <source>
        <dbReference type="SAM" id="Phobius"/>
    </source>
</evidence>
<organism evidence="2 3">
    <name type="scientific">Forsythia ovata</name>
    <dbReference type="NCBI Taxonomy" id="205694"/>
    <lineage>
        <taxon>Eukaryota</taxon>
        <taxon>Viridiplantae</taxon>
        <taxon>Streptophyta</taxon>
        <taxon>Embryophyta</taxon>
        <taxon>Tracheophyta</taxon>
        <taxon>Spermatophyta</taxon>
        <taxon>Magnoliopsida</taxon>
        <taxon>eudicotyledons</taxon>
        <taxon>Gunneridae</taxon>
        <taxon>Pentapetalae</taxon>
        <taxon>asterids</taxon>
        <taxon>lamiids</taxon>
        <taxon>Lamiales</taxon>
        <taxon>Oleaceae</taxon>
        <taxon>Forsythieae</taxon>
        <taxon>Forsythia</taxon>
    </lineage>
</organism>
<evidence type="ECO:0000313" key="2">
    <source>
        <dbReference type="EMBL" id="KAL2545891.1"/>
    </source>
</evidence>
<dbReference type="AlphaFoldDB" id="A0ABD1W891"/>
<sequence>MGTKFQNGEILKEIGRPVNSQQIDISYNNLSGSIKKKLVGWKVCPFWISAGILYKGWCLRATPTLRHFGVKRQNGAGNYLHSRQNGAGNYLQRCTISLLHFGVVNSAAPNLAQHCSLGAGFFYFNFILHFALVKFVVPHMSIFIFFCNENV</sequence>
<keyword evidence="1" id="KW-0812">Transmembrane</keyword>
<dbReference type="EMBL" id="JBFOLJ010000004">
    <property type="protein sequence ID" value="KAL2545891.1"/>
    <property type="molecule type" value="Genomic_DNA"/>
</dbReference>
<keyword evidence="3" id="KW-1185">Reference proteome</keyword>
<name>A0ABD1W891_9LAMI</name>
<dbReference type="Proteomes" id="UP001604277">
    <property type="component" value="Unassembled WGS sequence"/>
</dbReference>